<evidence type="ECO:0000256" key="3">
    <source>
        <dbReference type="ARBA" id="ARBA00023277"/>
    </source>
</evidence>
<keyword evidence="4 7" id="KW-0326">Glycosidase</keyword>
<dbReference type="InterPro" id="IPR008979">
    <property type="entry name" value="Galactose-bd-like_sf"/>
</dbReference>
<feature type="compositionally biased region" description="Polar residues" evidence="5">
    <location>
        <begin position="1"/>
        <end position="14"/>
    </location>
</feature>
<dbReference type="CDD" id="cd18608">
    <property type="entry name" value="GH43_F5-8_typeC-like"/>
    <property type="match status" value="1"/>
</dbReference>
<accession>A0A1J5RSK0</accession>
<dbReference type="InterPro" id="IPR000421">
    <property type="entry name" value="FA58C"/>
</dbReference>
<evidence type="ECO:0000313" key="7">
    <source>
        <dbReference type="EMBL" id="OIQ91037.1"/>
    </source>
</evidence>
<dbReference type="InterPro" id="IPR006710">
    <property type="entry name" value="Glyco_hydro_43"/>
</dbReference>
<feature type="domain" description="F5/8 type C" evidence="6">
    <location>
        <begin position="368"/>
        <end position="489"/>
    </location>
</feature>
<comment type="caution">
    <text evidence="7">The sequence shown here is derived from an EMBL/GenBank/DDBJ whole genome shotgun (WGS) entry which is preliminary data.</text>
</comment>
<dbReference type="Pfam" id="PF04616">
    <property type="entry name" value="Glyco_hydro_43"/>
    <property type="match status" value="1"/>
</dbReference>
<dbReference type="SUPFAM" id="SSF49785">
    <property type="entry name" value="Galactose-binding domain-like"/>
    <property type="match status" value="1"/>
</dbReference>
<gene>
    <name evidence="7" type="primary">xynD_1</name>
    <name evidence="7" type="ORF">GALL_270610</name>
</gene>
<name>A0A1J5RSK0_9ZZZZ</name>
<keyword evidence="3" id="KW-0119">Carbohydrate metabolism</keyword>
<evidence type="ECO:0000259" key="6">
    <source>
        <dbReference type="PROSITE" id="PS50022"/>
    </source>
</evidence>
<dbReference type="Gene3D" id="2.60.120.260">
    <property type="entry name" value="Galactose-binding domain-like"/>
    <property type="match status" value="1"/>
</dbReference>
<organism evidence="7">
    <name type="scientific">mine drainage metagenome</name>
    <dbReference type="NCBI Taxonomy" id="410659"/>
    <lineage>
        <taxon>unclassified sequences</taxon>
        <taxon>metagenomes</taxon>
        <taxon>ecological metagenomes</taxon>
    </lineage>
</organism>
<dbReference type="EMBL" id="MLJW01000272">
    <property type="protein sequence ID" value="OIQ91037.1"/>
    <property type="molecule type" value="Genomic_DNA"/>
</dbReference>
<dbReference type="SUPFAM" id="SSF75005">
    <property type="entry name" value="Arabinanase/levansucrase/invertase"/>
    <property type="match status" value="1"/>
</dbReference>
<evidence type="ECO:0000256" key="1">
    <source>
        <dbReference type="ARBA" id="ARBA00009865"/>
    </source>
</evidence>
<dbReference type="Gene3D" id="2.115.10.20">
    <property type="entry name" value="Glycosyl hydrolase domain, family 43"/>
    <property type="match status" value="1"/>
</dbReference>
<feature type="region of interest" description="Disordered" evidence="5">
    <location>
        <begin position="1"/>
        <end position="21"/>
    </location>
</feature>
<comment type="similarity">
    <text evidence="1">Belongs to the glycosyl hydrolase 43 family.</text>
</comment>
<reference evidence="7" key="1">
    <citation type="submission" date="2016-10" db="EMBL/GenBank/DDBJ databases">
        <title>Sequence of Gallionella enrichment culture.</title>
        <authorList>
            <person name="Poehlein A."/>
            <person name="Muehling M."/>
            <person name="Daniel R."/>
        </authorList>
    </citation>
    <scope>NUCLEOTIDE SEQUENCE</scope>
</reference>
<protein>
    <submittedName>
        <fullName evidence="7">Arabinoxylan arabinofuranohydrolase</fullName>
        <ecNumber evidence="7">3.2.1.55</ecNumber>
    </submittedName>
</protein>
<dbReference type="GO" id="GO:0046556">
    <property type="term" value="F:alpha-L-arabinofuranosidase activity"/>
    <property type="evidence" value="ECO:0007669"/>
    <property type="project" value="UniProtKB-EC"/>
</dbReference>
<keyword evidence="2 7" id="KW-0378">Hydrolase</keyword>
<evidence type="ECO:0000256" key="2">
    <source>
        <dbReference type="ARBA" id="ARBA00022801"/>
    </source>
</evidence>
<dbReference type="PANTHER" id="PTHR43772:SF2">
    <property type="entry name" value="PUTATIVE (AFU_ORTHOLOGUE AFUA_2G04480)-RELATED"/>
    <property type="match status" value="1"/>
</dbReference>
<dbReference type="AlphaFoldDB" id="A0A1J5RSK0"/>
<proteinExistence type="inferred from homology"/>
<dbReference type="PANTHER" id="PTHR43772">
    <property type="entry name" value="ENDO-1,4-BETA-XYLANASE"/>
    <property type="match status" value="1"/>
</dbReference>
<dbReference type="GO" id="GO:0005975">
    <property type="term" value="P:carbohydrate metabolic process"/>
    <property type="evidence" value="ECO:0007669"/>
    <property type="project" value="InterPro"/>
</dbReference>
<evidence type="ECO:0000256" key="5">
    <source>
        <dbReference type="SAM" id="MobiDB-lite"/>
    </source>
</evidence>
<dbReference type="PROSITE" id="PS50022">
    <property type="entry name" value="FA58C_3"/>
    <property type="match status" value="1"/>
</dbReference>
<dbReference type="Pfam" id="PF00754">
    <property type="entry name" value="F5_F8_type_C"/>
    <property type="match status" value="1"/>
</dbReference>
<dbReference type="InterPro" id="IPR023296">
    <property type="entry name" value="Glyco_hydro_beta-prop_sf"/>
</dbReference>
<sequence length="508" mass="55583">MLQSGVPRLSTTLARPSPGFRNGNAALPTMPLRPSHPLKNAVRLALLPILAALACSATASVLAPVTPPPPLLAGQAPRSGNPILPGYYADPTVLAYQGHAYIYATIDPWGGDTLGCWESPDFRNWTYHTLNWPTKRACTSPTSLGAMVWAPSVLRGRDGKFHMVVSVGSEIWAGVADNPLGPWRNTLGNRPMIPANFRPGYHMIDAELFLDDDGQAYVYWGSGWNWVNGRCWAAKLKPDMATLDGPVHDVTPAHYFEAPILVKRHGLYFLLYSAGKTTEDTYCVRYAMGKTPFGPFVEGANSPILSTHRSENIVSPGHNGILHLGGRDYILYHRQSIPFDPRFIGRQVCIDPIVFTAQGQIHAVVPSHAGPSLVQGRDEATSLAFGAHATASTCGPHTRAGFAVDDNYATRWSAAPGSHGAWLQLDLGREVRFARQDLRFEYAWKSYRFMLESSPDGRHWTAVADFTRQPATGSPVQIDAAGTARYLRLVFPDAPKAPIPSLFEWSVH</sequence>
<evidence type="ECO:0000256" key="4">
    <source>
        <dbReference type="ARBA" id="ARBA00023295"/>
    </source>
</evidence>
<dbReference type="EC" id="3.2.1.55" evidence="7"/>
<dbReference type="InterPro" id="IPR052176">
    <property type="entry name" value="Glycosyl_Hydrlase_43_Enz"/>
</dbReference>